<proteinExistence type="predicted"/>
<dbReference type="AlphaFoldDB" id="M7WEQ1"/>
<gene>
    <name evidence="1" type="ORF">KM1_024590</name>
</gene>
<dbReference type="Proteomes" id="UP000030780">
    <property type="component" value="Unassembled WGS sequence"/>
</dbReference>
<sequence>MALALMFIDNNDNTMLLPQLDQQDILKQSKPTITKGHGKLKIKNFKFHIKKDNEQ</sequence>
<evidence type="ECO:0000313" key="2">
    <source>
        <dbReference type="Proteomes" id="UP000030780"/>
    </source>
</evidence>
<dbReference type="EMBL" id="KB637465">
    <property type="protein sequence ID" value="EMS16250.1"/>
    <property type="molecule type" value="Genomic_DNA"/>
</dbReference>
<name>M7WEQ1_ENTHI</name>
<organism evidence="1 2">
    <name type="scientific">Entamoeba histolytica HM-3:IMSS</name>
    <dbReference type="NCBI Taxonomy" id="885315"/>
    <lineage>
        <taxon>Eukaryota</taxon>
        <taxon>Amoebozoa</taxon>
        <taxon>Evosea</taxon>
        <taxon>Archamoebae</taxon>
        <taxon>Mastigamoebida</taxon>
        <taxon>Entamoebidae</taxon>
        <taxon>Entamoeba</taxon>
    </lineage>
</organism>
<evidence type="ECO:0000313" key="1">
    <source>
        <dbReference type="EMBL" id="EMS16250.1"/>
    </source>
</evidence>
<accession>M7WEQ1</accession>
<protein>
    <submittedName>
        <fullName evidence="1">RhoGAP domain containing protein</fullName>
    </submittedName>
</protein>
<dbReference type="VEuPathDB" id="AmoebaDB:KM1_024590"/>
<dbReference type="OrthoDB" id="185175at2759"/>
<reference evidence="1 2" key="1">
    <citation type="submission" date="2013-01" db="EMBL/GenBank/DDBJ databases">
        <authorList>
            <person name="Inman J."/>
            <person name="Zafar N."/>
            <person name="Lorenzi H."/>
            <person name="Caler E."/>
        </authorList>
    </citation>
    <scope>NUCLEOTIDE SEQUENCE [LARGE SCALE GENOMIC DNA]</scope>
    <source>
        <strain evidence="1 2">HM-3:IMSS</strain>
    </source>
</reference>